<proteinExistence type="predicted"/>
<protein>
    <submittedName>
        <fullName evidence="1">Putative oligosaccharyl transferase subunit</fullName>
    </submittedName>
</protein>
<comment type="caution">
    <text evidence="1">The sequence shown here is derived from an EMBL/GenBank/DDBJ whole genome shotgun (WGS) entry which is preliminary data.</text>
</comment>
<organism evidence="1 2">
    <name type="scientific">Trypanosoma cruzi</name>
    <dbReference type="NCBI Taxonomy" id="5693"/>
    <lineage>
        <taxon>Eukaryota</taxon>
        <taxon>Discoba</taxon>
        <taxon>Euglenozoa</taxon>
        <taxon>Kinetoplastea</taxon>
        <taxon>Metakinetoplastina</taxon>
        <taxon>Trypanosomatida</taxon>
        <taxon>Trypanosomatidae</taxon>
        <taxon>Trypanosoma</taxon>
        <taxon>Schizotrypanum</taxon>
    </lineage>
</organism>
<evidence type="ECO:0000313" key="1">
    <source>
        <dbReference type="EMBL" id="PWV12326.1"/>
    </source>
</evidence>
<dbReference type="GO" id="GO:0016740">
    <property type="term" value="F:transferase activity"/>
    <property type="evidence" value="ECO:0007669"/>
    <property type="project" value="UniProtKB-KW"/>
</dbReference>
<dbReference type="VEuPathDB" id="TriTrypDB:TcBrA4_0040270"/>
<gene>
    <name evidence="1" type="ORF">C3747_52g226</name>
</gene>
<keyword evidence="1" id="KW-0808">Transferase</keyword>
<sequence length="230" mass="25319">MMLGGVMDLSVDSLFLPPGVCEDGKKRQMKGRHKQKDLGNARRLEFHCMEEDVPPPTVFCCSLVGGSARVGWACSVDLRYREHCHQFAEAVSGPQIIMRAQLRTGEIVMLDDLLRLVPVAAQQHTGGRPAFLHGGTTATRSRGSGIARALADGNTGITSTLPQLESCLRRPWRRPTCSFGTLPTITDMDRSRAEDLMKSPHMARIGNSVYPRHLPEDDPLCSNFGFETTT</sequence>
<dbReference type="Proteomes" id="UP000246078">
    <property type="component" value="Unassembled WGS sequence"/>
</dbReference>
<accession>A0A2V2WUP3</accession>
<reference evidence="1 2" key="1">
    <citation type="journal article" date="2018" name="Microb. Genom.">
        <title>Expanding an expanded genome: long-read sequencing of Trypanosoma cruzi.</title>
        <authorList>
            <person name="Berna L."/>
            <person name="Rodriguez M."/>
            <person name="Chiribao M.L."/>
            <person name="Parodi-Talice A."/>
            <person name="Pita S."/>
            <person name="Rijo G."/>
            <person name="Alvarez-Valin F."/>
            <person name="Robello C."/>
        </authorList>
    </citation>
    <scope>NUCLEOTIDE SEQUENCE [LARGE SCALE GENOMIC DNA]</scope>
    <source>
        <strain evidence="1 2">TCC</strain>
    </source>
</reference>
<name>A0A2V2WUP3_TRYCR</name>
<dbReference type="VEuPathDB" id="TriTrypDB:C3747_52g226"/>
<dbReference type="EMBL" id="PRFC01000052">
    <property type="protein sequence ID" value="PWV12326.1"/>
    <property type="molecule type" value="Genomic_DNA"/>
</dbReference>
<dbReference type="AlphaFoldDB" id="A0A2V2WUP3"/>
<evidence type="ECO:0000313" key="2">
    <source>
        <dbReference type="Proteomes" id="UP000246078"/>
    </source>
</evidence>